<feature type="compositionally biased region" description="Low complexity" evidence="1">
    <location>
        <begin position="211"/>
        <end position="224"/>
    </location>
</feature>
<keyword evidence="2" id="KW-0472">Membrane</keyword>
<dbReference type="RefSeq" id="WP_310275280.1">
    <property type="nucleotide sequence ID" value="NZ_JAVDXW010000001.1"/>
</dbReference>
<dbReference type="EMBL" id="JAVDXW010000001">
    <property type="protein sequence ID" value="MDR7303161.1"/>
    <property type="molecule type" value="Genomic_DNA"/>
</dbReference>
<proteinExistence type="predicted"/>
<evidence type="ECO:0000313" key="4">
    <source>
        <dbReference type="EMBL" id="MDR7303161.1"/>
    </source>
</evidence>
<dbReference type="InterPro" id="IPR027381">
    <property type="entry name" value="LytR/CpsA/Psr_C"/>
</dbReference>
<evidence type="ECO:0000313" key="5">
    <source>
        <dbReference type="Proteomes" id="UP001180845"/>
    </source>
</evidence>
<dbReference type="AlphaFoldDB" id="A0AAE4CN82"/>
<keyword evidence="2" id="KW-1133">Transmembrane helix</keyword>
<comment type="caution">
    <text evidence="4">The sequence shown here is derived from an EMBL/GenBank/DDBJ whole genome shotgun (WGS) entry which is preliminary data.</text>
</comment>
<feature type="region of interest" description="Disordered" evidence="1">
    <location>
        <begin position="207"/>
        <end position="227"/>
    </location>
</feature>
<gene>
    <name evidence="4" type="ORF">JOF55_003342</name>
</gene>
<dbReference type="Pfam" id="PF13399">
    <property type="entry name" value="LytR_C"/>
    <property type="match status" value="1"/>
</dbReference>
<sequence length="243" mass="25944">MSAASSRQGQRGPRYKRRRPLPALVVLAVLVVLSGVLWSRVFGTTETIEMATRCAPPSPPTTAPSPAASTTSDTPELGKMLPRDALNTVAPIPPQDVQVRVLNSNGESNQATLISKELGNLGFGKGGEPANDPIYSNLNMQCHAQIRFGQAGVGAARTLSLIVPCAQLVRDQRTDAAVDLALGTEFDGIKTTQEAKQVLQRLKAWGRQHDPQGGTPQQDGTPQQARTPDISNALLSRAREVHC</sequence>
<keyword evidence="5" id="KW-1185">Reference proteome</keyword>
<feature type="domain" description="LytR/CpsA/Psr regulator C-terminal" evidence="3">
    <location>
        <begin position="96"/>
        <end position="186"/>
    </location>
</feature>
<evidence type="ECO:0000256" key="1">
    <source>
        <dbReference type="SAM" id="MobiDB-lite"/>
    </source>
</evidence>
<organism evidence="4 5">
    <name type="scientific">Haloactinomyces albus</name>
    <dbReference type="NCBI Taxonomy" id="1352928"/>
    <lineage>
        <taxon>Bacteria</taxon>
        <taxon>Bacillati</taxon>
        <taxon>Actinomycetota</taxon>
        <taxon>Actinomycetes</taxon>
        <taxon>Actinopolysporales</taxon>
        <taxon>Actinopolysporaceae</taxon>
        <taxon>Haloactinomyces</taxon>
    </lineage>
</organism>
<reference evidence="4" key="1">
    <citation type="submission" date="2023-07" db="EMBL/GenBank/DDBJ databases">
        <title>Sequencing the genomes of 1000 actinobacteria strains.</title>
        <authorList>
            <person name="Klenk H.-P."/>
        </authorList>
    </citation>
    <scope>NUCLEOTIDE SEQUENCE</scope>
    <source>
        <strain evidence="4">DSM 45977</strain>
    </source>
</reference>
<dbReference type="NCBIfam" id="NF035953">
    <property type="entry name" value="integrity_Cei"/>
    <property type="match status" value="1"/>
</dbReference>
<protein>
    <recommendedName>
        <fullName evidence="3">LytR/CpsA/Psr regulator C-terminal domain-containing protein</fullName>
    </recommendedName>
</protein>
<dbReference type="Proteomes" id="UP001180845">
    <property type="component" value="Unassembled WGS sequence"/>
</dbReference>
<feature type="region of interest" description="Disordered" evidence="1">
    <location>
        <begin position="52"/>
        <end position="79"/>
    </location>
</feature>
<feature type="transmembrane region" description="Helical" evidence="2">
    <location>
        <begin position="21"/>
        <end position="38"/>
    </location>
</feature>
<keyword evidence="2" id="KW-0812">Transmembrane</keyword>
<evidence type="ECO:0000259" key="3">
    <source>
        <dbReference type="Pfam" id="PF13399"/>
    </source>
</evidence>
<name>A0AAE4CN82_9ACTN</name>
<evidence type="ECO:0000256" key="2">
    <source>
        <dbReference type="SAM" id="Phobius"/>
    </source>
</evidence>
<accession>A0AAE4CN82</accession>